<protein>
    <submittedName>
        <fullName evidence="1">Uncharacterized protein</fullName>
    </submittedName>
</protein>
<proteinExistence type="predicted"/>
<gene>
    <name evidence="1" type="ORF">LCGC14_2702520</name>
</gene>
<accession>A0A0F8ZFG1</accession>
<comment type="caution">
    <text evidence="1">The sequence shown here is derived from an EMBL/GenBank/DDBJ whole genome shotgun (WGS) entry which is preliminary data.</text>
</comment>
<reference evidence="1" key="1">
    <citation type="journal article" date="2015" name="Nature">
        <title>Complex archaea that bridge the gap between prokaryotes and eukaryotes.</title>
        <authorList>
            <person name="Spang A."/>
            <person name="Saw J.H."/>
            <person name="Jorgensen S.L."/>
            <person name="Zaremba-Niedzwiedzka K."/>
            <person name="Martijn J."/>
            <person name="Lind A.E."/>
            <person name="van Eijk R."/>
            <person name="Schleper C."/>
            <person name="Guy L."/>
            <person name="Ettema T.J."/>
        </authorList>
    </citation>
    <scope>NUCLEOTIDE SEQUENCE</scope>
</reference>
<organism evidence="1">
    <name type="scientific">marine sediment metagenome</name>
    <dbReference type="NCBI Taxonomy" id="412755"/>
    <lineage>
        <taxon>unclassified sequences</taxon>
        <taxon>metagenomes</taxon>
        <taxon>ecological metagenomes</taxon>
    </lineage>
</organism>
<dbReference type="AlphaFoldDB" id="A0A0F8ZFG1"/>
<dbReference type="EMBL" id="LAZR01048195">
    <property type="protein sequence ID" value="KKK92478.1"/>
    <property type="molecule type" value="Genomic_DNA"/>
</dbReference>
<name>A0A0F8ZFG1_9ZZZZ</name>
<sequence length="80" mass="9318">MKKPKTPNVIKVNFPPPKYPPVPTLPPQKQKVPDFILNFNTEDKTIRLRVPNDEIVKFAEFFQALLNANGIHCYREDITR</sequence>
<evidence type="ECO:0000313" key="1">
    <source>
        <dbReference type="EMBL" id="KKK92478.1"/>
    </source>
</evidence>